<evidence type="ECO:0000256" key="3">
    <source>
        <dbReference type="ARBA" id="ARBA00022692"/>
    </source>
</evidence>
<dbReference type="Reactome" id="R-DDI-427975">
    <property type="pathway name" value="Proton/oligopeptide cotransporters"/>
</dbReference>
<dbReference type="PhylomeDB" id="Q55G06"/>
<feature type="transmembrane region" description="Helical" evidence="8">
    <location>
        <begin position="230"/>
        <end position="251"/>
    </location>
</feature>
<protein>
    <submittedName>
        <fullName evidence="9">Uncharacterized protein</fullName>
    </submittedName>
</protein>
<dbReference type="InParanoid" id="Q55G06"/>
<accession>Q55G06</accession>
<dbReference type="SUPFAM" id="SSF103473">
    <property type="entry name" value="MFS general substrate transporter"/>
    <property type="match status" value="1"/>
</dbReference>
<evidence type="ECO:0000313" key="10">
    <source>
        <dbReference type="Proteomes" id="UP000002195"/>
    </source>
</evidence>
<dbReference type="SMR" id="Q55G06"/>
<feature type="region of interest" description="Disordered" evidence="7">
    <location>
        <begin position="597"/>
        <end position="617"/>
    </location>
</feature>
<dbReference type="GO" id="GO:0071916">
    <property type="term" value="F:dipeptide transmembrane transporter activity"/>
    <property type="evidence" value="ECO:0000318"/>
    <property type="project" value="GO_Central"/>
</dbReference>
<feature type="transmembrane region" description="Helical" evidence="8">
    <location>
        <begin position="483"/>
        <end position="505"/>
    </location>
</feature>
<dbReference type="RefSeq" id="XP_647377.1">
    <property type="nucleotide sequence ID" value="XM_642285.1"/>
</dbReference>
<feature type="transmembrane region" description="Helical" evidence="8">
    <location>
        <begin position="544"/>
        <end position="563"/>
    </location>
</feature>
<dbReference type="GO" id="GO:0140206">
    <property type="term" value="P:dipeptide import across plasma membrane"/>
    <property type="evidence" value="ECO:0000318"/>
    <property type="project" value="GO_Central"/>
</dbReference>
<evidence type="ECO:0000256" key="4">
    <source>
        <dbReference type="ARBA" id="ARBA00022989"/>
    </source>
</evidence>
<feature type="transmembrane region" description="Helical" evidence="8">
    <location>
        <begin position="202"/>
        <end position="224"/>
    </location>
</feature>
<keyword evidence="5 8" id="KW-0472">Membrane</keyword>
<evidence type="ECO:0000256" key="2">
    <source>
        <dbReference type="ARBA" id="ARBA00005982"/>
    </source>
</evidence>
<dbReference type="eggNOG" id="KOG1237">
    <property type="taxonomic scope" value="Eukaryota"/>
</dbReference>
<evidence type="ECO:0000256" key="7">
    <source>
        <dbReference type="SAM" id="MobiDB-lite"/>
    </source>
</evidence>
<dbReference type="InterPro" id="IPR000109">
    <property type="entry name" value="POT_fam"/>
</dbReference>
<dbReference type="VEuPathDB" id="AmoebaDB:DDB_G0267874"/>
<evidence type="ECO:0000313" key="9">
    <source>
        <dbReference type="EMBL" id="EAL73390.1"/>
    </source>
</evidence>
<dbReference type="dictyBase" id="DDB_G0267874"/>
<comment type="subcellular location">
    <subcellularLocation>
        <location evidence="1 6">Membrane</location>
        <topology evidence="1 6">Multi-pass membrane protein</topology>
    </subcellularLocation>
</comment>
<evidence type="ECO:0000256" key="1">
    <source>
        <dbReference type="ARBA" id="ARBA00004141"/>
    </source>
</evidence>
<keyword evidence="4 8" id="KW-1133">Transmembrane helix</keyword>
<name>Q55G06_DICDI</name>
<feature type="transmembrane region" description="Helical" evidence="8">
    <location>
        <begin position="162"/>
        <end position="181"/>
    </location>
</feature>
<evidence type="ECO:0000256" key="5">
    <source>
        <dbReference type="ARBA" id="ARBA00023136"/>
    </source>
</evidence>
<sequence>MKTDDKYARLDSGNLYDDDNEYCSVVTTTPELSSIKEGYCPVKSSSNVIQNIASDPNKFPTSFPFILGNEICERFSFYGIKTILILYLTNYMEYSDDKSTVILHSFNFVAYLFPILGAYIADAKIGKFKTILIFSIVYVLGSIVLSVTSIDGVVGEKGNRSPIGIIIGLGLIAMGTGAIKSNVPTFAGDQLKSNQGNLLERLFQIFYWCINLGSLASTLLTPILRKYVGFWLAFGIPSFLLICSTIIFVIGSKFYVKRAVSESILWTALKIMAFAIKEKFKILKSRYKRNSRGMLYTNPYTSISGTNWMDLSKIEYDSQLVDSIKAAMNVLLVFIPLPFFWCMFDQTSSRWTIQAAQLNTCLFNNGKSVCIEPEQIQALNPLFIMVFIPIVEFTIYKPLKHFGFNLKPLIKMSIGMILAAISFLIAMFLQISIDKSIKNNNIINNSISSSGGGSSFSIGSGSDIIDNNDIKSNLSVWLLFPQYLIITIAEILISIPGLEFAYANAPSSMKSIIMSGWLLAISIGNIFVVFVVDGISFSKQWAEFLFFASVMLFFTFIFIILSYRFKPTDISVTQYSDDLTHLKESLSNSMFFSGGNNNNNSNNNNNNNSDTNSDYNSNNNNNNFGVTILTDQDNLYDEDYGSIELENNLI</sequence>
<gene>
    <name evidence="9" type="ORF">DDB_G0267874</name>
</gene>
<dbReference type="GO" id="GO:0005886">
    <property type="term" value="C:plasma membrane"/>
    <property type="evidence" value="ECO:0000318"/>
    <property type="project" value="GO_Central"/>
</dbReference>
<organism evidence="9 10">
    <name type="scientific">Dictyostelium discoideum</name>
    <name type="common">Social amoeba</name>
    <dbReference type="NCBI Taxonomy" id="44689"/>
    <lineage>
        <taxon>Eukaryota</taxon>
        <taxon>Amoebozoa</taxon>
        <taxon>Evosea</taxon>
        <taxon>Eumycetozoa</taxon>
        <taxon>Dictyostelia</taxon>
        <taxon>Dictyosteliales</taxon>
        <taxon>Dictyosteliaceae</taxon>
        <taxon>Dictyostelium</taxon>
    </lineage>
</organism>
<feature type="transmembrane region" description="Helical" evidence="8">
    <location>
        <begin position="101"/>
        <end position="119"/>
    </location>
</feature>
<dbReference type="Proteomes" id="UP000002195">
    <property type="component" value="Unassembled WGS sequence"/>
</dbReference>
<dbReference type="KEGG" id="ddi:DDB_G0267874"/>
<dbReference type="STRING" id="44689.Q55G06"/>
<dbReference type="Gene3D" id="1.20.1250.20">
    <property type="entry name" value="MFS general substrate transporter like domains"/>
    <property type="match status" value="1"/>
</dbReference>
<feature type="transmembrane region" description="Helical" evidence="8">
    <location>
        <begin position="326"/>
        <end position="344"/>
    </location>
</feature>
<evidence type="ECO:0000256" key="6">
    <source>
        <dbReference type="RuleBase" id="RU003755"/>
    </source>
</evidence>
<keyword evidence="10" id="KW-1185">Reference proteome</keyword>
<reference evidence="9 10" key="1">
    <citation type="journal article" date="2005" name="Nature">
        <title>The genome of the social amoeba Dictyostelium discoideum.</title>
        <authorList>
            <consortium name="The Dictyostelium discoideum Sequencing Consortium"/>
            <person name="Eichinger L."/>
            <person name="Pachebat J.A."/>
            <person name="Glockner G."/>
            <person name="Rajandream M.A."/>
            <person name="Sucgang R."/>
            <person name="Berriman M."/>
            <person name="Song J."/>
            <person name="Olsen R."/>
            <person name="Szafranski K."/>
            <person name="Xu Q."/>
            <person name="Tunggal B."/>
            <person name="Kummerfeld S."/>
            <person name="Madera M."/>
            <person name="Konfortov B.A."/>
            <person name="Rivero F."/>
            <person name="Bankier A.T."/>
            <person name="Lehmann R."/>
            <person name="Hamlin N."/>
            <person name="Davies R."/>
            <person name="Gaudet P."/>
            <person name="Fey P."/>
            <person name="Pilcher K."/>
            <person name="Chen G."/>
            <person name="Saunders D."/>
            <person name="Sodergren E."/>
            <person name="Davis P."/>
            <person name="Kerhornou A."/>
            <person name="Nie X."/>
            <person name="Hall N."/>
            <person name="Anjard C."/>
            <person name="Hemphill L."/>
            <person name="Bason N."/>
            <person name="Farbrother P."/>
            <person name="Desany B."/>
            <person name="Just E."/>
            <person name="Morio T."/>
            <person name="Rost R."/>
            <person name="Churcher C."/>
            <person name="Cooper J."/>
            <person name="Haydock S."/>
            <person name="van Driessche N."/>
            <person name="Cronin A."/>
            <person name="Goodhead I."/>
            <person name="Muzny D."/>
            <person name="Mourier T."/>
            <person name="Pain A."/>
            <person name="Lu M."/>
            <person name="Harper D."/>
            <person name="Lindsay R."/>
            <person name="Hauser H."/>
            <person name="James K."/>
            <person name="Quiles M."/>
            <person name="Madan Babu M."/>
            <person name="Saito T."/>
            <person name="Buchrieser C."/>
            <person name="Wardroper A."/>
            <person name="Felder M."/>
            <person name="Thangavelu M."/>
            <person name="Johnson D."/>
            <person name="Knights A."/>
            <person name="Loulseged H."/>
            <person name="Mungall K."/>
            <person name="Oliver K."/>
            <person name="Price C."/>
            <person name="Quail M.A."/>
            <person name="Urushihara H."/>
            <person name="Hernandez J."/>
            <person name="Rabbinowitsch E."/>
            <person name="Steffen D."/>
            <person name="Sanders M."/>
            <person name="Ma J."/>
            <person name="Kohara Y."/>
            <person name="Sharp S."/>
            <person name="Simmonds M."/>
            <person name="Spiegler S."/>
            <person name="Tivey A."/>
            <person name="Sugano S."/>
            <person name="White B."/>
            <person name="Walker D."/>
            <person name="Woodward J."/>
            <person name="Winckler T."/>
            <person name="Tanaka Y."/>
            <person name="Shaulsky G."/>
            <person name="Schleicher M."/>
            <person name="Weinstock G."/>
            <person name="Rosenthal A."/>
            <person name="Cox E.C."/>
            <person name="Chisholm R.L."/>
            <person name="Gibbs R."/>
            <person name="Loomis W.F."/>
            <person name="Platzer M."/>
            <person name="Kay R.R."/>
            <person name="Williams J."/>
            <person name="Dear P.H."/>
            <person name="Noegel A.A."/>
            <person name="Barrell B."/>
            <person name="Kuspa A."/>
        </authorList>
    </citation>
    <scope>NUCLEOTIDE SEQUENCE [LARGE SCALE GENOMIC DNA]</scope>
    <source>
        <strain evidence="9 10">AX4</strain>
    </source>
</reference>
<keyword evidence="6" id="KW-0813">Transport</keyword>
<dbReference type="FunCoup" id="Q55G06">
    <property type="interactions" value="53"/>
</dbReference>
<dbReference type="PaxDb" id="44689-DDB0189610"/>
<dbReference type="EMBL" id="AAFI02000003">
    <property type="protein sequence ID" value="EAL73390.1"/>
    <property type="molecule type" value="Genomic_DNA"/>
</dbReference>
<dbReference type="Pfam" id="PF00854">
    <property type="entry name" value="PTR2"/>
    <property type="match status" value="1"/>
</dbReference>
<dbReference type="GeneID" id="8616186"/>
<feature type="transmembrane region" description="Helical" evidence="8">
    <location>
        <begin position="512"/>
        <end position="532"/>
    </location>
</feature>
<keyword evidence="3 6" id="KW-0812">Transmembrane</keyword>
<comment type="similarity">
    <text evidence="2 6">Belongs to the major facilitator superfamily. Proton-dependent oligopeptide transporter (POT/PTR) (TC 2.A.17) family.</text>
</comment>
<feature type="transmembrane region" description="Helical" evidence="8">
    <location>
        <begin position="378"/>
        <end position="396"/>
    </location>
</feature>
<evidence type="ECO:0000256" key="8">
    <source>
        <dbReference type="SAM" id="Phobius"/>
    </source>
</evidence>
<dbReference type="InterPro" id="IPR018456">
    <property type="entry name" value="PTR2_symporter_CS"/>
</dbReference>
<dbReference type="InterPro" id="IPR036259">
    <property type="entry name" value="MFS_trans_sf"/>
</dbReference>
<dbReference type="HOGENOM" id="CLU_004790_3_0_1"/>
<dbReference type="PROSITE" id="PS01023">
    <property type="entry name" value="PTR2_2"/>
    <property type="match status" value="1"/>
</dbReference>
<comment type="caution">
    <text evidence="9">The sequence shown here is derived from an EMBL/GenBank/DDBJ whole genome shotgun (WGS) entry which is preliminary data.</text>
</comment>
<dbReference type="AlphaFoldDB" id="Q55G06"/>
<proteinExistence type="inferred from homology"/>
<feature type="transmembrane region" description="Helical" evidence="8">
    <location>
        <begin position="408"/>
        <end position="431"/>
    </location>
</feature>
<dbReference type="OMA" id="DSYMGNV"/>
<dbReference type="PANTHER" id="PTHR11654">
    <property type="entry name" value="OLIGOPEPTIDE TRANSPORTER-RELATED"/>
    <property type="match status" value="1"/>
</dbReference>
<feature type="transmembrane region" description="Helical" evidence="8">
    <location>
        <begin position="131"/>
        <end position="150"/>
    </location>
</feature>